<dbReference type="FunFam" id="2.10.25.10:FF:000038">
    <property type="entry name" value="Fibrillin 2"/>
    <property type="match status" value="16"/>
</dbReference>
<feature type="domain" description="EGF-like" evidence="6">
    <location>
        <begin position="1529"/>
        <end position="1567"/>
    </location>
</feature>
<dbReference type="PROSITE" id="PS00010">
    <property type="entry name" value="ASX_HYDROXYL"/>
    <property type="match status" value="16"/>
</dbReference>
<name>A0A0G4I101_9ALVE</name>
<keyword evidence="3" id="KW-0677">Repeat</keyword>
<keyword evidence="1 5" id="KW-0245">EGF-like domain</keyword>
<feature type="domain" description="EGF-like" evidence="6">
    <location>
        <begin position="3936"/>
        <end position="3977"/>
    </location>
</feature>
<feature type="domain" description="EGF-like" evidence="6">
    <location>
        <begin position="3439"/>
        <end position="3480"/>
    </location>
</feature>
<feature type="domain" description="EGF-like" evidence="6">
    <location>
        <begin position="294"/>
        <end position="335"/>
    </location>
</feature>
<feature type="domain" description="EGF-like" evidence="6">
    <location>
        <begin position="1916"/>
        <end position="1953"/>
    </location>
</feature>
<feature type="domain" description="EGF-like" evidence="6">
    <location>
        <begin position="2207"/>
        <end position="2247"/>
    </location>
</feature>
<dbReference type="PhylomeDB" id="A0A0G4I101"/>
<dbReference type="InterPro" id="IPR000152">
    <property type="entry name" value="EGF-type_Asp/Asn_hydroxyl_site"/>
</dbReference>
<feature type="domain" description="EGF-like" evidence="6">
    <location>
        <begin position="793"/>
        <end position="831"/>
    </location>
</feature>
<gene>
    <name evidence="7" type="ORF">Cvel_1642</name>
</gene>
<feature type="domain" description="EGF-like" evidence="6">
    <location>
        <begin position="3190"/>
        <end position="3230"/>
    </location>
</feature>
<dbReference type="InterPro" id="IPR000742">
    <property type="entry name" value="EGF"/>
</dbReference>
<dbReference type="CDD" id="cd00053">
    <property type="entry name" value="EGF"/>
    <property type="match status" value="1"/>
</dbReference>
<dbReference type="CDD" id="cd00054">
    <property type="entry name" value="EGF_CA"/>
    <property type="match status" value="15"/>
</dbReference>
<dbReference type="InterPro" id="IPR001881">
    <property type="entry name" value="EGF-like_Ca-bd_dom"/>
</dbReference>
<dbReference type="Gene3D" id="2.10.25.10">
    <property type="entry name" value="Laminin"/>
    <property type="match status" value="18"/>
</dbReference>
<feature type="domain" description="EGF-like" evidence="6">
    <location>
        <begin position="51"/>
        <end position="91"/>
    </location>
</feature>
<dbReference type="VEuPathDB" id="CryptoDB:Cvel_1642"/>
<feature type="domain" description="EGF-like" evidence="6">
    <location>
        <begin position="4186"/>
        <end position="4224"/>
    </location>
</feature>
<feature type="domain" description="EGF-like" evidence="6">
    <location>
        <begin position="1284"/>
        <end position="1324"/>
    </location>
</feature>
<feature type="domain" description="EGF-like" evidence="6">
    <location>
        <begin position="2690"/>
        <end position="2730"/>
    </location>
</feature>
<feature type="domain" description="EGF-like" evidence="6">
    <location>
        <begin position="2938"/>
        <end position="2976"/>
    </location>
</feature>
<organism evidence="7">
    <name type="scientific">Chromera velia CCMP2878</name>
    <dbReference type="NCBI Taxonomy" id="1169474"/>
    <lineage>
        <taxon>Eukaryota</taxon>
        <taxon>Sar</taxon>
        <taxon>Alveolata</taxon>
        <taxon>Colpodellida</taxon>
        <taxon>Chromeraceae</taxon>
        <taxon>Chromera</taxon>
    </lineage>
</organism>
<dbReference type="InterPro" id="IPR009030">
    <property type="entry name" value="Growth_fac_rcpt_cys_sf"/>
</dbReference>
<dbReference type="PROSITE" id="PS01187">
    <property type="entry name" value="EGF_CA"/>
    <property type="match status" value="14"/>
</dbReference>
<evidence type="ECO:0000256" key="5">
    <source>
        <dbReference type="PROSITE-ProRule" id="PRU00076"/>
    </source>
</evidence>
<evidence type="ECO:0000256" key="2">
    <source>
        <dbReference type="ARBA" id="ARBA00022729"/>
    </source>
</evidence>
<evidence type="ECO:0000259" key="6">
    <source>
        <dbReference type="PROSITE" id="PS50026"/>
    </source>
</evidence>
<evidence type="ECO:0000256" key="4">
    <source>
        <dbReference type="ARBA" id="ARBA00023157"/>
    </source>
</evidence>
<evidence type="ECO:0000256" key="3">
    <source>
        <dbReference type="ARBA" id="ARBA00022737"/>
    </source>
</evidence>
<dbReference type="InterPro" id="IPR024731">
    <property type="entry name" value="NELL2-like_EGF"/>
</dbReference>
<dbReference type="SMART" id="SM00181">
    <property type="entry name" value="EGF"/>
    <property type="match status" value="18"/>
</dbReference>
<feature type="domain" description="EGF-like" evidence="6">
    <location>
        <begin position="1039"/>
        <end position="1079"/>
    </location>
</feature>
<feature type="domain" description="EGF-like" evidence="6">
    <location>
        <begin position="2441"/>
        <end position="2479"/>
    </location>
</feature>
<dbReference type="PROSITE" id="PS01186">
    <property type="entry name" value="EGF_2"/>
    <property type="match status" value="4"/>
</dbReference>
<evidence type="ECO:0000256" key="1">
    <source>
        <dbReference type="ARBA" id="ARBA00022536"/>
    </source>
</evidence>
<dbReference type="SUPFAM" id="SSF57196">
    <property type="entry name" value="EGF/Laminin"/>
    <property type="match status" value="3"/>
</dbReference>
<evidence type="ECO:0000313" key="7">
    <source>
        <dbReference type="EMBL" id="CEM50553.1"/>
    </source>
</evidence>
<dbReference type="PANTHER" id="PTHR24039">
    <property type="entry name" value="FIBRILLIN-RELATED"/>
    <property type="match status" value="1"/>
</dbReference>
<dbReference type="InterPro" id="IPR018097">
    <property type="entry name" value="EGF_Ca-bd_CS"/>
</dbReference>
<keyword evidence="2" id="KW-0732">Signal</keyword>
<reference evidence="7" key="1">
    <citation type="submission" date="2014-11" db="EMBL/GenBank/DDBJ databases">
        <authorList>
            <person name="Otto D Thomas"/>
            <person name="Naeem Raeece"/>
        </authorList>
    </citation>
    <scope>NUCLEOTIDE SEQUENCE</scope>
</reference>
<feature type="domain" description="EGF-like" evidence="6">
    <location>
        <begin position="540"/>
        <end position="580"/>
    </location>
</feature>
<dbReference type="PANTHER" id="PTHR24039:SF58">
    <property type="entry name" value="EGF-LIKE DOMAIN-CONTAINING PROTEIN"/>
    <property type="match status" value="1"/>
</dbReference>
<feature type="domain" description="EGF-like" evidence="6">
    <location>
        <begin position="1954"/>
        <end position="1992"/>
    </location>
</feature>
<dbReference type="SUPFAM" id="SSF57184">
    <property type="entry name" value="Growth factor receptor domain"/>
    <property type="match status" value="5"/>
</dbReference>
<comment type="caution">
    <text evidence="5">Lacks conserved residue(s) required for the propagation of feature annotation.</text>
</comment>
<dbReference type="Pfam" id="PF07645">
    <property type="entry name" value="EGF_CA"/>
    <property type="match status" value="6"/>
</dbReference>
<dbReference type="GO" id="GO:0005509">
    <property type="term" value="F:calcium ion binding"/>
    <property type="evidence" value="ECO:0007669"/>
    <property type="project" value="InterPro"/>
</dbReference>
<sequence length="4439" mass="478260">MKRFCRAVPTGPNRFRGSQRLSRVGRLGLFRFLFLSFWLAGLDLPLRATAIVDACILGTHNCDTKAACTPVGISFTCSCNSGFEGDGVLCGVRIPPTDIGRGDHAAMTWTKDDENLYNGIVTTYTDYSGTVCPGQYRVYAKNEWLNYEFSQTPVVSEHLSSTLFDGTNDGGPWQSKFASAQSTGPDTEDHVILGTPCYIALAGYAWQARGGFLEQNPSSMVVAGANSTGGPWTDLHSFSAETNWTVDEIKTWPTDVQVGPFRFFRFTIRRASSSTTPQSVSGEQAFLYAEQWTELDECAAGVHNCAPDRASCTNTDGSFTCACTGSWYGDGVACGWEIPPADIGRGDNSDFTWTKDTRHLYNRDVTIYKDYAGSVCAGQYRVYTDSGWQLNPGLVTTTDADENLPSSLFDGSWEGSGWRAAEKAMSRLNTTDSNVTVMVSLPCYITLAGYAWMANSGCCQETTPSAMTVSASNSTEGPWTFLHDFRGITTWGMGDLKTWAVDTRVGPFRIVRFTIHTVQATEPLHPSGDQAILIAAQWTGLDECAAGTHNCDVHADCTDTQGSFTCTCTAGWEGDGVVCGIRIPPSDIGRGDSNTFTWNKDTSNLYNGVVTIHKDYHGAVCPGEFRIYAPNSWLLNPGVDFSINTPDEGLPSVLFDGEMGTHFPWHALLAGFPGIFDTDEWAETIILGTPCHITLSGYAFQARQGCCAARQAPSAMNISASNSTEGPWTPLHSFSEEGGWSDGEVRTWPVDAQSPPDGPFRFFRFTFRRVAKETADDSVTGNEAILYASNWIELDECAAGVHNCHPQANCTNTNGSFTCACYPGLEGDGTNICGILLPPLDIGRGDNDDFTWTKDGINLYGGQVTIYKNYTGAVCPGEYRVYSSRSWMNNPGDTSLVGEGLPSSLFDRDTGGFPWRSKNPIPGYSNPSGATDTHLILGLPCFVSLNGYAWNARGDCCADRENPSEMSVEGGNSTSGPWTALHNFTGLTDWQAGDFKTFFVGTSAGPFSFLRFNVHRVNQATSNVASGAQAILSAFSWTELDECATGLHDCASDATCTNTNGSFTCACPPGLDGDGTVCGIRIPPPDIGRGDADVFTWTKDLGNLFSGYPTIYTHYGGSVCPGVYRAYTNTEWSEDPGLVTTVAAGENLPSSLFDGTWLGWPWKTQDDFAGTNAASEAAVDVILETPCYFGLKGYAWQAHEDCCPERNPSSMSILGGNSSSGPWTVLHSYEGVTSWVLGETKHFASNVTEGRFRYFVFRLRRASNGGVESYGGDQAFFYATDWSELDECAAGVHNCDSQATCTNTNGSFACACNGGLDGDGVACGIRIPPPGIGRGDVDEFTWTKDIVNLFSGFPSIYRNYGGSVCPGEYRIFTSHEWSESPGVTTTVTNNENPPSSLFDGSGVGLPWKTQDTFPGLDSATESAVHVILQTPCYFSLKGYAWQAHEVCCETRNPSALNVSGANSTDGPWTDLGSYSGVSYWTVGETKTFPSVPSSETFRFFRLTLRRASSSADTSYSGDQAYFLGAQWTELDECAAGVHNCDSEATCTNTNGSFTCACPAGVPDGLGDGTVCGWRVPPTDIGRGDPGNFTWTKDASNLFNGFVTIYKEYTGSVCPGTYRAISAQDWWDSPGATSTSVVSIEWPPSSLFDGSSEGNGYASAVMSVVGQSSIPLESAVHVILRTPCFITLAGYSWVAREDTDVDLTPSAMNVSGSNSTNGPWTTLHSFSGVTDWQLGETKTWSKDEPMEQKTEIFVSSGKLIVNVSEEVTAWTHGRPDAPILWTPAPAGPYTARTNIRMLNSPHEMVAGLVVYDNDGDNVEFHFGAHKWLSQNGVCFQTIGGGTICNGANPATSTAVTAEMHSHANGVFDFYTWIDPSNPSTRTAVKLDHNNGVPRTRVGLFLKASQAGAAEFDWFELEYEGVAANCHANASCANTLGTFLCSCVEGYTGDGVNCTELDECATGVHNCDPQASCTNTNGSFTCACPPGIPAAMSDGTLCGVRVPPADIGRGDNNDFTWTKDTNILANGSVVTIYKEYSGSVCSGQYRVYAPQSWYGDPGLTTTLNGMVEEHLPSSAFDGSLAEKPWASLGNDVAGTTTPTESDVQLILKTPCYITMAGYAVQARNTTAWSSQTPSAMSVSGANSTDGPWTMIHSFDNVTDWTQAEQKIWPANVRVGPFNFFRFTIRRILPATENFATISQAHIYAAGLTDLDECATGVHNCDPQAACTNTNGSFACVCNGGSYGDGVACGVRIPPVGIGRGDGDNFTWTQDPSRLFGGLMTTYKDYSGEVCPGQYRVYTNTQWHGTFYPSSVFDGSVEGKPWHTLGNTVEGRNSVNESNVQLILETPCLITLAGYTWQNRVDGWVGQSVSAMNVSGSNSTDGPWTQLHSFDAAEWVVNETKTFSVDARTGPFRYFRFTIRKVYNVNPDEAGCPRAFLLAAGMTELDECAAGVHNCDPQASCTNTNGSFTCACPPGLPDEVGDGTLCGFRVPPADIGRGDNDNFTWTKDPKNRFGGFMTIYKDHNGAVCPGRYRVYTDWDWYGNLDQTTVHANEYLPSSLFDGSTEGWPWHTASNTVAGLSSGSVSDVSIILGTPCFLTMSAYKWQSRIDAWEGQNPSMMNVSAANSTDGPWTHLQSFSNVADWVVGETKTFFADDSRIGPFRFFRFTIGRVQNPVPDFTGGTQAFFLAGGLTELDECAAGVHNCDPQATCTNTNGSFVCSCNAGLDGDGVVCGVRVPPADIGRGDNNDFTWTKDTNVLANGSVVTIYKNYNGAVCPGEYRVFAPGSWHNYPGLTTALNMDEHLPSSAFDGSNEEKPFGTLNNDVAGLTTPTESDVQLILKTPCHVTMAGYAAQMRDLSVFVDQSPSAMTISAANSTDGPWTTLHSFDNVTDWTQAEQKIWPADVRVGPFNFFRFTIRRVTFPTLNYATISGAHIYAASLTELDECATGVHNCDPQASCTNTNGSFTCACPPGIPAAMSDGTLCGVRVPPADIGRGDNNDFTWTKDTNILANGSVTIYKNYNGSVCPGEYRVYAPNSWYGNPGFTTSLNTGLEEHLPSSAFDGSLEEKPFASVTPHVAGTTTSTESDVQLILKTPCYITMAGYAVQARNTTSSANQTPSAMNVSGANSTDGPWTTLHSFSDVTDWTQAEQKIWPADVRVGPFNFFRFTVRRVIFATLNYVTISQAHIYAAALAEFDECTAGVHNCDPQATCTNTNGSFTCACNGGLDGDGVMCGIRIPPLDIGRGDNNNFTWTKDTVNLFGGHVTIYKEYTGTVCQGEYRVFAPNGWLNNPGVTLSVDPNECLPSSMFDGSAEELPFHSPAADIAGLSALSESDYQVLLQTPCFITMAGYGLQARNSSGTAPSQTPSALNVSASNSSTGPWTLLHSFEGEDSWNHLDIKQWPADVRVGPFQFFRFTVRRVASGASADWFSAGQAFLYAGTASATDFCASGGHFCDANAVCSTSNTSFTCTCNSGFAGDGVSFCGLRVPPEDIGGGYANSFTWTKDKYTLFNGVVTIFKDYYGDVCPGQYRVYTPNGWLSNPGLNTTVVSDEWLPSSAFDGKSAGKPWASSSIHISGLLSSNESAEHIILGTPCYITLKGYSLQAREDNREWQSPSSMTLSGSNSTDGPWVDLHSFSNVSDWVLGELKTWEVGNLTAPFRFFRFTIRRISLNTEHYAAIDQAYLVAAAVTELDECAAGVHNCDPQANCTNTNGSFTCACIGALAGDGVACGIRIPPADIGRGDEVSFTWTKDTRTLFNGHVTIHKDYGGSVCPGQYRVFAPNSWYNNPGVDATVVVNEWLSSSLFDGSNQGRAFCTDSAIANLVAGQLDPNETAVEIILGTPCYLNLAGYTWENRGSQWPYTKVPSAMNVSGSNSTHGPWTTLHSFSGVTDWGEHEVKTWPVDFRAGTFRFFRFLFRRSQSNNAEFVCGEQAFLYASAWTELDECAAGVHNCHPQANCTNTNGSFTCACYPGLEGDGVSVCGIRIPPVDIGRADDSSFSWHKDDSNLFEGHATINKHYFGSVCPGEFRVYAPNSWLLNPGLSSSNVANEMLPSSLFDGSSDALGWCSSNANVSGLLAANESSESVILGMPCYVTLEGYAVQGRDDCCERQSPSAMNVSGSNSTTGPWTLLHNFTGVSDWTVGETKLWAVGENPPAPGPFRFFRWTVRRVVDPVEEYACMEQAFLLASTFMELDECAAGVHNCHPQANCTNTNGSFTCACHPGLEGDGTNVCGILLPPVDIGRGDRDVFTWTKDGTNLYNGQVTMYKDYAGEVCPGEYRVYSSRTWLNNSGDTSLHASEGLPSSLFDRDATGFPWRTASADPVAGYNDPSDSDAHVILGLPCFVSLNGYAWNDRGDCCVGQENPSAMSVEGSNSTSGPWTALHNFSGVTDWDMGSFKTWPVTISAGPFSFFRFNIKRVNWPSANIASGAQAILAAASWTGQGVSE</sequence>
<protein>
    <recommendedName>
        <fullName evidence="6">EGF-like domain-containing protein</fullName>
    </recommendedName>
</protein>
<proteinExistence type="predicted"/>
<dbReference type="EMBL" id="CDMZ01004700">
    <property type="protein sequence ID" value="CEM50553.1"/>
    <property type="molecule type" value="Genomic_DNA"/>
</dbReference>
<dbReference type="Pfam" id="PF12947">
    <property type="entry name" value="EGF_3"/>
    <property type="match status" value="12"/>
</dbReference>
<keyword evidence="4" id="KW-1015">Disulfide bond</keyword>
<dbReference type="SMART" id="SM00179">
    <property type="entry name" value="EGF_CA"/>
    <property type="match status" value="17"/>
</dbReference>
<dbReference type="InterPro" id="IPR049883">
    <property type="entry name" value="NOTCH1_EGF-like"/>
</dbReference>
<dbReference type="PROSITE" id="PS50026">
    <property type="entry name" value="EGF_3"/>
    <property type="match status" value="18"/>
</dbReference>
<accession>A0A0G4I101</accession>
<feature type="domain" description="EGF-like" evidence="6">
    <location>
        <begin position="3686"/>
        <end position="3726"/>
    </location>
</feature>